<dbReference type="EMBL" id="JBBUTF010000004">
    <property type="protein sequence ID" value="MEK8025468.1"/>
    <property type="molecule type" value="Genomic_DNA"/>
</dbReference>
<dbReference type="Proteomes" id="UP001368500">
    <property type="component" value="Unassembled WGS sequence"/>
</dbReference>
<dbReference type="RefSeq" id="WP_341373243.1">
    <property type="nucleotide sequence ID" value="NZ_JBBUTF010000004.1"/>
</dbReference>
<gene>
    <name evidence="3" type="ORF">AACH11_05785</name>
</gene>
<name>A0ABU9B9Y4_9BURK</name>
<evidence type="ECO:0000256" key="1">
    <source>
        <dbReference type="SAM" id="MobiDB-lite"/>
    </source>
</evidence>
<proteinExistence type="predicted"/>
<dbReference type="PANTHER" id="PTHR34351:SF1">
    <property type="entry name" value="SLR1927 PROTEIN"/>
    <property type="match status" value="1"/>
</dbReference>
<keyword evidence="2" id="KW-0472">Membrane</keyword>
<evidence type="ECO:0000256" key="2">
    <source>
        <dbReference type="SAM" id="Phobius"/>
    </source>
</evidence>
<keyword evidence="2" id="KW-0812">Transmembrane</keyword>
<comment type="caution">
    <text evidence="3">The sequence shown here is derived from an EMBL/GenBank/DDBJ whole genome shotgun (WGS) entry which is preliminary data.</text>
</comment>
<keyword evidence="2" id="KW-1133">Transmembrane helix</keyword>
<protein>
    <submittedName>
        <fullName evidence="3">DUF58 domain-containing protein</fullName>
    </submittedName>
</protein>
<feature type="region of interest" description="Disordered" evidence="1">
    <location>
        <begin position="218"/>
        <end position="266"/>
    </location>
</feature>
<evidence type="ECO:0000313" key="3">
    <source>
        <dbReference type="EMBL" id="MEK8025468.1"/>
    </source>
</evidence>
<accession>A0ABU9B9Y4</accession>
<evidence type="ECO:0000313" key="4">
    <source>
        <dbReference type="Proteomes" id="UP001368500"/>
    </source>
</evidence>
<feature type="compositionally biased region" description="Basic and acidic residues" evidence="1">
    <location>
        <begin position="250"/>
        <end position="266"/>
    </location>
</feature>
<organism evidence="3 4">
    <name type="scientific">Pseudaquabacterium rugosum</name>
    <dbReference type="NCBI Taxonomy" id="2984194"/>
    <lineage>
        <taxon>Bacteria</taxon>
        <taxon>Pseudomonadati</taxon>
        <taxon>Pseudomonadota</taxon>
        <taxon>Betaproteobacteria</taxon>
        <taxon>Burkholderiales</taxon>
        <taxon>Sphaerotilaceae</taxon>
        <taxon>Pseudaquabacterium</taxon>
    </lineage>
</organism>
<keyword evidence="4" id="KW-1185">Reference proteome</keyword>
<reference evidence="3 4" key="1">
    <citation type="submission" date="2024-04" db="EMBL/GenBank/DDBJ databases">
        <title>Novel species of the genus Ideonella isolated from streams.</title>
        <authorList>
            <person name="Lu H."/>
        </authorList>
    </citation>
    <scope>NUCLEOTIDE SEQUENCE [LARGE SCALE GENOMIC DNA]</scope>
    <source>
        <strain evidence="3 4">BYS139W</strain>
    </source>
</reference>
<sequence>MRTRLHAWSDARARRQDTQTWDHANLYVLPTRAGGLYALTLLAMLVGAINFQLQLGHALVFLLGSVAAVSIWQTHAALRGLRLEVQAVPDAPAGATAALHLRLCNDGPQRCGLRLGWREGGAQEAGRHDRAGALPPGRTVRPTPAAPLPVVVEADTPSSPRLDLELAPGEQRTLTLHHRSGPRGHHLLPTIEISTTYPYGLFRCWGWMRPARRRIVHPAPEQPAPPWPQRRAPGDDHARHDRPHGPAAARDTEEPDLPRDWRPGDRPREVLWKHYARSQRLLVRARRAPPQPPADVLTLADAAGASPGTAHGGGAHRASGPAIPPGISPTTRPASSPVIDAATGPATDPALEAALSRLCAWLLQAAREGRPVRLQLPGRPALPVGGTGTGEAGDREALAAALRALALHGLTEPPQ</sequence>
<dbReference type="PANTHER" id="PTHR34351">
    <property type="entry name" value="SLR1927 PROTEIN-RELATED"/>
    <property type="match status" value="1"/>
</dbReference>
<feature type="region of interest" description="Disordered" evidence="1">
    <location>
        <begin position="122"/>
        <end position="144"/>
    </location>
</feature>
<feature type="transmembrane region" description="Helical" evidence="2">
    <location>
        <begin position="24"/>
        <end position="49"/>
    </location>
</feature>